<evidence type="ECO:0000313" key="3">
    <source>
        <dbReference type="EMBL" id="CAK8992646.1"/>
    </source>
</evidence>
<dbReference type="InterPro" id="IPR046341">
    <property type="entry name" value="SET_dom_sf"/>
</dbReference>
<dbReference type="InterPro" id="IPR011990">
    <property type="entry name" value="TPR-like_helical_dom_sf"/>
</dbReference>
<protein>
    <recommendedName>
        <fullName evidence="5">Pentatricopeptide repeat-containing protein, chloroplastic</fullName>
    </recommendedName>
</protein>
<feature type="repeat" description="PPR" evidence="2">
    <location>
        <begin position="343"/>
        <end position="377"/>
    </location>
</feature>
<dbReference type="NCBIfam" id="TIGR00756">
    <property type="entry name" value="PPR"/>
    <property type="match status" value="2"/>
</dbReference>
<dbReference type="Pfam" id="PF13812">
    <property type="entry name" value="PPR_3"/>
    <property type="match status" value="1"/>
</dbReference>
<evidence type="ECO:0008006" key="5">
    <source>
        <dbReference type="Google" id="ProtNLM"/>
    </source>
</evidence>
<organism evidence="3 4">
    <name type="scientific">Durusdinium trenchii</name>
    <dbReference type="NCBI Taxonomy" id="1381693"/>
    <lineage>
        <taxon>Eukaryota</taxon>
        <taxon>Sar</taxon>
        <taxon>Alveolata</taxon>
        <taxon>Dinophyceae</taxon>
        <taxon>Suessiales</taxon>
        <taxon>Symbiodiniaceae</taxon>
        <taxon>Durusdinium</taxon>
    </lineage>
</organism>
<dbReference type="InterPro" id="IPR002885">
    <property type="entry name" value="PPR_rpt"/>
</dbReference>
<keyword evidence="1" id="KW-0677">Repeat</keyword>
<dbReference type="Gene3D" id="3.90.1410.10">
    <property type="entry name" value="set domain protein methyltransferase, domain 1"/>
    <property type="match status" value="1"/>
</dbReference>
<keyword evidence="4" id="KW-1185">Reference proteome</keyword>
<evidence type="ECO:0000313" key="4">
    <source>
        <dbReference type="Proteomes" id="UP001642484"/>
    </source>
</evidence>
<feature type="repeat" description="PPR" evidence="2">
    <location>
        <begin position="659"/>
        <end position="693"/>
    </location>
</feature>
<dbReference type="SUPFAM" id="SSF82199">
    <property type="entry name" value="SET domain"/>
    <property type="match status" value="1"/>
</dbReference>
<dbReference type="Pfam" id="PF01535">
    <property type="entry name" value="PPR"/>
    <property type="match status" value="1"/>
</dbReference>
<comment type="caution">
    <text evidence="3">The sequence shown here is derived from an EMBL/GenBank/DDBJ whole genome shotgun (WGS) entry which is preliminary data.</text>
</comment>
<evidence type="ECO:0000256" key="2">
    <source>
        <dbReference type="PROSITE-ProRule" id="PRU00708"/>
    </source>
</evidence>
<dbReference type="Gene3D" id="1.25.40.10">
    <property type="entry name" value="Tetratricopeptide repeat domain"/>
    <property type="match status" value="3"/>
</dbReference>
<dbReference type="PANTHER" id="PTHR47447:SF17">
    <property type="entry name" value="OS12G0638900 PROTEIN"/>
    <property type="match status" value="1"/>
</dbReference>
<dbReference type="Proteomes" id="UP001642484">
    <property type="component" value="Unassembled WGS sequence"/>
</dbReference>
<proteinExistence type="predicted"/>
<evidence type="ECO:0000256" key="1">
    <source>
        <dbReference type="ARBA" id="ARBA00022737"/>
    </source>
</evidence>
<gene>
    <name evidence="3" type="ORF">CCMP2556_LOCUS2933</name>
</gene>
<sequence>MVWTRAFALRDSLALVPYLDLFNHWIPSTREDPLWNCRLEEFEDAVGLVADRDIIPGEELQHLYSEASDAQLLVQHGIPPRRPSANPFNEATLVLRPKNLLPRRDHHLAQAREAAFSLLGFNLQAPLVFQLPSEVSRLRSLASILVLGLNSLEAWSLRARALAHSDSDPDRNPMTPMIYLTGRQQHESRQIICDWLWGAEKKLLESRASGSTFMALDEAVDAIIVEDKIGLQRYGERYADTESQVAILKGAYDGSVAGQARVNRWCTLTLTGPTDSGIPDNQEQGHRNAWAQALALLAGLRQRKQAPDVHVAQKLLATCAKGRKWELVAQLFHELPLWHVAPDTVTYNTVAASLLKAGLWDQSLSLLHKALHSGFRPTVVTYNTAMFAAQKGSEWTLALALFQEALDKDLQPTTISCTAAMTACDPASLWFEALGILSRMLVGDAWPAPDLTCYNTAISSCERGSAWEMALALASALPEALKADVFTLSACLTACQRSAHWTLALQLLRSFDDMAIQPDLVAYGSAMAGCAQGPSWPFALHLAEEMQSAGLKMNTILCSALMTACESGMLWAEALALLTRPELHGAKADVLAVSSAIGACGAAFQWAIAVALLFQLPERTLRPDAVAFSSGIAASANGSQWAQAIALLQAMRAEEVDPNAVTYSCLIDACGRGSNWQQAFALLMELSTSRLEPNEGIYRQIFAAYQAASQWQQALALLQHVAYT</sequence>
<dbReference type="EMBL" id="CAXAMN010001114">
    <property type="protein sequence ID" value="CAK8992646.1"/>
    <property type="molecule type" value="Genomic_DNA"/>
</dbReference>
<dbReference type="PROSITE" id="PS51375">
    <property type="entry name" value="PPR"/>
    <property type="match status" value="2"/>
</dbReference>
<reference evidence="3 4" key="1">
    <citation type="submission" date="2024-02" db="EMBL/GenBank/DDBJ databases">
        <authorList>
            <person name="Chen Y."/>
            <person name="Shah S."/>
            <person name="Dougan E. K."/>
            <person name="Thang M."/>
            <person name="Chan C."/>
        </authorList>
    </citation>
    <scope>NUCLEOTIDE SEQUENCE [LARGE SCALE GENOMIC DNA]</scope>
</reference>
<accession>A0ABP0HSU0</accession>
<name>A0ABP0HSU0_9DINO</name>
<dbReference type="PANTHER" id="PTHR47447">
    <property type="entry name" value="OS03G0856100 PROTEIN"/>
    <property type="match status" value="1"/>
</dbReference>